<proteinExistence type="inferred from homology"/>
<dbReference type="RefSeq" id="WP_090150086.1">
    <property type="nucleotide sequence ID" value="NZ_FNAN01000007.1"/>
</dbReference>
<organism evidence="3 4">
    <name type="scientific">Dyadobacter soli</name>
    <dbReference type="NCBI Taxonomy" id="659014"/>
    <lineage>
        <taxon>Bacteria</taxon>
        <taxon>Pseudomonadati</taxon>
        <taxon>Bacteroidota</taxon>
        <taxon>Cytophagia</taxon>
        <taxon>Cytophagales</taxon>
        <taxon>Spirosomataceae</taxon>
        <taxon>Dyadobacter</taxon>
    </lineage>
</organism>
<dbReference type="CDD" id="cd00093">
    <property type="entry name" value="HTH_XRE"/>
    <property type="match status" value="1"/>
</dbReference>
<dbReference type="SMART" id="SM00530">
    <property type="entry name" value="HTH_XRE"/>
    <property type="match status" value="1"/>
</dbReference>
<dbReference type="InterPro" id="IPR010359">
    <property type="entry name" value="IrrE_HExxH"/>
</dbReference>
<dbReference type="AlphaFoldDB" id="A0A1G7G282"/>
<dbReference type="PANTHER" id="PTHR43236:SF1">
    <property type="entry name" value="BLL7220 PROTEIN"/>
    <property type="match status" value="1"/>
</dbReference>
<dbReference type="InterPro" id="IPR001387">
    <property type="entry name" value="Cro/C1-type_HTH"/>
</dbReference>
<comment type="similarity">
    <text evidence="1">Belongs to the short-chain fatty acyl-CoA assimilation regulator (ScfR) family.</text>
</comment>
<dbReference type="Gene3D" id="1.10.10.2910">
    <property type="match status" value="1"/>
</dbReference>
<dbReference type="SUPFAM" id="SSF47413">
    <property type="entry name" value="lambda repressor-like DNA-binding domains"/>
    <property type="match status" value="1"/>
</dbReference>
<keyword evidence="4" id="KW-1185">Reference proteome</keyword>
<protein>
    <submittedName>
        <fullName evidence="3">Zn-dependent peptidase ImmA, M78 family</fullName>
    </submittedName>
</protein>
<evidence type="ECO:0000256" key="1">
    <source>
        <dbReference type="ARBA" id="ARBA00007227"/>
    </source>
</evidence>
<dbReference type="PANTHER" id="PTHR43236">
    <property type="entry name" value="ANTITOXIN HIGA1"/>
    <property type="match status" value="1"/>
</dbReference>
<evidence type="ECO:0000313" key="4">
    <source>
        <dbReference type="Proteomes" id="UP000198748"/>
    </source>
</evidence>
<evidence type="ECO:0000313" key="3">
    <source>
        <dbReference type="EMBL" id="SDE82155.1"/>
    </source>
</evidence>
<dbReference type="Gene3D" id="1.10.260.40">
    <property type="entry name" value="lambda repressor-like DNA-binding domains"/>
    <property type="match status" value="1"/>
</dbReference>
<accession>A0A1G7G282</accession>
<dbReference type="OrthoDB" id="9794834at2"/>
<reference evidence="4" key="1">
    <citation type="submission" date="2016-10" db="EMBL/GenBank/DDBJ databases">
        <authorList>
            <person name="Varghese N."/>
            <person name="Submissions S."/>
        </authorList>
    </citation>
    <scope>NUCLEOTIDE SEQUENCE [LARGE SCALE GENOMIC DNA]</scope>
    <source>
        <strain evidence="4">DSM 25329</strain>
    </source>
</reference>
<sequence length="354" mass="41312">MSNYNFRLLPVAREARSFTQEQLVERIPNLTQGNYSKMEKGLLQPTPDTLSNIANALNFPIEFFFHNRSFYNQTEYYYRKRSTMPRKHQIKLEATFDISRIWIEELLSSVEIPEFRLPPIKVREDNSPEDIARKVRTFLNVPRGPIDKLVSLMEKSGIIVFFLNDAPEKFDGTTIVTSSGQNIIVINSCFPNDRKRFTIAHEFFHIIAHMPHGPLADDDRDPEDEANRFASEFLMPELDIRRELINFKFSMLGDLKLRWMMSKAAILKRAHTLKFIDSNKYKNFMIELSRSGERKTENLRVPLDEPRILKMIVDTYTSHLGYTLEDLCKSIAISESDLNHLILGKPINHMRIVL</sequence>
<dbReference type="InterPro" id="IPR010982">
    <property type="entry name" value="Lambda_DNA-bd_dom_sf"/>
</dbReference>
<dbReference type="EMBL" id="FNAN01000007">
    <property type="protein sequence ID" value="SDE82155.1"/>
    <property type="molecule type" value="Genomic_DNA"/>
</dbReference>
<gene>
    <name evidence="3" type="ORF">SAMN04487996_10793</name>
</gene>
<dbReference type="PROSITE" id="PS50943">
    <property type="entry name" value="HTH_CROC1"/>
    <property type="match status" value="1"/>
</dbReference>
<dbReference type="Proteomes" id="UP000198748">
    <property type="component" value="Unassembled WGS sequence"/>
</dbReference>
<dbReference type="Pfam" id="PF01381">
    <property type="entry name" value="HTH_3"/>
    <property type="match status" value="1"/>
</dbReference>
<dbReference type="STRING" id="659014.SAMN04487996_10793"/>
<dbReference type="GO" id="GO:0003677">
    <property type="term" value="F:DNA binding"/>
    <property type="evidence" value="ECO:0007669"/>
    <property type="project" value="InterPro"/>
</dbReference>
<name>A0A1G7G282_9BACT</name>
<dbReference type="Pfam" id="PF06114">
    <property type="entry name" value="Peptidase_M78"/>
    <property type="match status" value="1"/>
</dbReference>
<dbReference type="InterPro" id="IPR052345">
    <property type="entry name" value="Rad_response_metalloprotease"/>
</dbReference>
<feature type="domain" description="HTH cro/C1-type" evidence="2">
    <location>
        <begin position="12"/>
        <end position="64"/>
    </location>
</feature>
<evidence type="ECO:0000259" key="2">
    <source>
        <dbReference type="PROSITE" id="PS50943"/>
    </source>
</evidence>